<dbReference type="InterPro" id="IPR047928">
    <property type="entry name" value="Perm_prefix_1"/>
</dbReference>
<name>A0A7Y9T725_9BACT</name>
<dbReference type="AlphaFoldDB" id="A0A7Y9T725"/>
<feature type="domain" description="MacB-like periplasmic core" evidence="9">
    <location>
        <begin position="97"/>
        <end position="312"/>
    </location>
</feature>
<dbReference type="InterPro" id="IPR025857">
    <property type="entry name" value="MacB_PCD"/>
</dbReference>
<feature type="transmembrane region" description="Helical" evidence="7">
    <location>
        <begin position="403"/>
        <end position="424"/>
    </location>
</feature>
<dbReference type="Pfam" id="PF12704">
    <property type="entry name" value="MacB_PCD"/>
    <property type="match status" value="2"/>
</dbReference>
<feature type="domain" description="MacB-like periplasmic core" evidence="9">
    <location>
        <begin position="600"/>
        <end position="682"/>
    </location>
</feature>
<dbReference type="GO" id="GO:0005886">
    <property type="term" value="C:plasma membrane"/>
    <property type="evidence" value="ECO:0007669"/>
    <property type="project" value="UniProtKB-SubCell"/>
</dbReference>
<evidence type="ECO:0000256" key="6">
    <source>
        <dbReference type="ARBA" id="ARBA00038076"/>
    </source>
</evidence>
<reference evidence="10 11" key="1">
    <citation type="submission" date="2020-07" db="EMBL/GenBank/DDBJ databases">
        <title>Genomic Encyclopedia of Type Strains, Phase IV (KMG-V): Genome sequencing to study the core and pangenomes of soil and plant-associated prokaryotes.</title>
        <authorList>
            <person name="Whitman W."/>
        </authorList>
    </citation>
    <scope>NUCLEOTIDE SEQUENCE [LARGE SCALE GENOMIC DNA]</scope>
    <source>
        <strain evidence="10 11">M8UP30</strain>
    </source>
</reference>
<feature type="transmembrane region" description="Helical" evidence="7">
    <location>
        <begin position="763"/>
        <end position="789"/>
    </location>
</feature>
<dbReference type="PANTHER" id="PTHR30572">
    <property type="entry name" value="MEMBRANE COMPONENT OF TRANSPORTER-RELATED"/>
    <property type="match status" value="1"/>
</dbReference>
<comment type="caution">
    <text evidence="10">The sequence shown here is derived from an EMBL/GenBank/DDBJ whole genome shotgun (WGS) entry which is preliminary data.</text>
</comment>
<evidence type="ECO:0000256" key="2">
    <source>
        <dbReference type="ARBA" id="ARBA00022475"/>
    </source>
</evidence>
<dbReference type="GO" id="GO:0022857">
    <property type="term" value="F:transmembrane transporter activity"/>
    <property type="evidence" value="ECO:0007669"/>
    <property type="project" value="TreeGrafter"/>
</dbReference>
<keyword evidence="4 7" id="KW-1133">Transmembrane helix</keyword>
<feature type="domain" description="ABC3 transporter permease C-terminal" evidence="8">
    <location>
        <begin position="354"/>
        <end position="463"/>
    </location>
</feature>
<evidence type="ECO:0000256" key="4">
    <source>
        <dbReference type="ARBA" id="ARBA00022989"/>
    </source>
</evidence>
<evidence type="ECO:0000259" key="9">
    <source>
        <dbReference type="Pfam" id="PF12704"/>
    </source>
</evidence>
<dbReference type="NCBIfam" id="TIGR03434">
    <property type="entry name" value="ADOP"/>
    <property type="match status" value="1"/>
</dbReference>
<evidence type="ECO:0000256" key="1">
    <source>
        <dbReference type="ARBA" id="ARBA00004651"/>
    </source>
</evidence>
<dbReference type="InterPro" id="IPR003838">
    <property type="entry name" value="ABC3_permease_C"/>
</dbReference>
<dbReference type="Proteomes" id="UP000534186">
    <property type="component" value="Unassembled WGS sequence"/>
</dbReference>
<comment type="similarity">
    <text evidence="6">Belongs to the ABC-4 integral membrane protein family.</text>
</comment>
<gene>
    <name evidence="10" type="ORF">HDF12_004323</name>
</gene>
<keyword evidence="3 7" id="KW-0812">Transmembrane</keyword>
<dbReference type="InterPro" id="IPR050250">
    <property type="entry name" value="Macrolide_Exporter_MacB"/>
</dbReference>
<sequence length="887" mass="96934">MLKEWLTRLRFLMISKSPDEINEELQFHLEQQTQANVAAGMTPRESRRQAIIAFGGMERTRQQSHEQRPGYVAETLLQDAHYSIRGFRSNPIFALTIVATLMLGIGATTAVFSVVDRILFRSLPYANDGRIVSLGLVQPLETQEFLLSGFYYDWRSRQKVFASMTSESASTGECDLTEGTPMQLDCPSVEGNFLSTLGVSPILGRSFLPEEARPGGPRVVLISYGLWNSRFNLDPGILNRAIRIDGAPTRVIGVLPKDFEMPRLQAADVLFPLAVDEAADRVANGGFGTPRRVFATLNPGFTVQQADTALQPLFQQSKNQIPSEIRSDFHLKVRSLRDRQMQDVRLTAWVLLGAAFAVLLIACANVASLLMARGAARQRELAVRSALGASRARLASQALTESLLLSLAGATAGCVLAEGLLRVFIAIAPSNIPYLSMVHLDLRIVGFTVILSILCGVFFGLAVALEKPEGRMLSGRTRTSVSSASVRQWLVVAQISASMVLLAVALLLVRSYRNLEDQNLGIRADNTITARITLGEHSYATPQSQLDFFQRLTARLRFSPSISLVSISDSVPPAENQFSGRFQEIAIEGRPLYPPGTGGVVAKRRVSPEYFSALDIPIVEGEGFRDEDMTSTRRPIILSKRLASLLFPNQSPIGHRLRFDRLMASNPWSTIVGVSADVKNSGLANEDVPEFYLLRRNLPEDWRAGGVWGRTSVVIVRSSLLPEQTALLVRSQVAALDPTLPVDIATLRERVSKLADQPKFQSLLMSFFASTGVALALIGLYGVIAFLVAQRTHEIGVRLALGADKSDILRLVIARSLRLVIAGTVLGLMLALLATRLLANLLFGVRAHDPATFGVATLLLVLIALLATLLPARTASRVDPTVALRCE</sequence>
<protein>
    <submittedName>
        <fullName evidence="10">Putative permease</fullName>
    </submittedName>
</protein>
<dbReference type="EMBL" id="JACCCV010000002">
    <property type="protein sequence ID" value="NYF53924.1"/>
    <property type="molecule type" value="Genomic_DNA"/>
</dbReference>
<evidence type="ECO:0000256" key="7">
    <source>
        <dbReference type="SAM" id="Phobius"/>
    </source>
</evidence>
<evidence type="ECO:0000259" key="8">
    <source>
        <dbReference type="Pfam" id="PF02687"/>
    </source>
</evidence>
<feature type="transmembrane region" description="Helical" evidence="7">
    <location>
        <begin position="92"/>
        <end position="115"/>
    </location>
</feature>
<accession>A0A7Y9T725</accession>
<feature type="transmembrane region" description="Helical" evidence="7">
    <location>
        <begin position="851"/>
        <end position="870"/>
    </location>
</feature>
<keyword evidence="2" id="KW-1003">Cell membrane</keyword>
<organism evidence="10 11">
    <name type="scientific">Tunturiibacter lichenicola</name>
    <dbReference type="NCBI Taxonomy" id="2051959"/>
    <lineage>
        <taxon>Bacteria</taxon>
        <taxon>Pseudomonadati</taxon>
        <taxon>Acidobacteriota</taxon>
        <taxon>Terriglobia</taxon>
        <taxon>Terriglobales</taxon>
        <taxon>Acidobacteriaceae</taxon>
        <taxon>Tunturiibacter</taxon>
    </lineage>
</organism>
<dbReference type="Pfam" id="PF02687">
    <property type="entry name" value="FtsX"/>
    <property type="match status" value="2"/>
</dbReference>
<evidence type="ECO:0000256" key="5">
    <source>
        <dbReference type="ARBA" id="ARBA00023136"/>
    </source>
</evidence>
<dbReference type="NCBIfam" id="NF038403">
    <property type="entry name" value="perm_prefix_1"/>
    <property type="match status" value="1"/>
</dbReference>
<feature type="transmembrane region" description="Helical" evidence="7">
    <location>
        <begin position="486"/>
        <end position="509"/>
    </location>
</feature>
<dbReference type="PANTHER" id="PTHR30572:SF4">
    <property type="entry name" value="ABC TRANSPORTER PERMEASE YTRF"/>
    <property type="match status" value="1"/>
</dbReference>
<feature type="domain" description="ABC3 transporter permease C-terminal" evidence="8">
    <location>
        <begin position="767"/>
        <end position="880"/>
    </location>
</feature>
<evidence type="ECO:0000256" key="3">
    <source>
        <dbReference type="ARBA" id="ARBA00022692"/>
    </source>
</evidence>
<comment type="subcellular location">
    <subcellularLocation>
        <location evidence="1">Cell membrane</location>
        <topology evidence="1">Multi-pass membrane protein</topology>
    </subcellularLocation>
</comment>
<dbReference type="InterPro" id="IPR017800">
    <property type="entry name" value="ADOP"/>
</dbReference>
<feature type="transmembrane region" description="Helical" evidence="7">
    <location>
        <begin position="346"/>
        <end position="370"/>
    </location>
</feature>
<keyword evidence="5 7" id="KW-0472">Membrane</keyword>
<proteinExistence type="inferred from homology"/>
<evidence type="ECO:0000313" key="10">
    <source>
        <dbReference type="EMBL" id="NYF53924.1"/>
    </source>
</evidence>
<evidence type="ECO:0000313" key="11">
    <source>
        <dbReference type="Proteomes" id="UP000534186"/>
    </source>
</evidence>
<feature type="transmembrane region" description="Helical" evidence="7">
    <location>
        <begin position="819"/>
        <end position="839"/>
    </location>
</feature>
<feature type="transmembrane region" description="Helical" evidence="7">
    <location>
        <begin position="444"/>
        <end position="465"/>
    </location>
</feature>